<accession>A0ACC0G4F9</accession>
<keyword evidence="2" id="KW-1185">Reference proteome</keyword>
<proteinExistence type="predicted"/>
<name>A0ACC0G4F9_9ERIC</name>
<organism evidence="1 2">
    <name type="scientific">Camellia lanceoleosa</name>
    <dbReference type="NCBI Taxonomy" id="1840588"/>
    <lineage>
        <taxon>Eukaryota</taxon>
        <taxon>Viridiplantae</taxon>
        <taxon>Streptophyta</taxon>
        <taxon>Embryophyta</taxon>
        <taxon>Tracheophyta</taxon>
        <taxon>Spermatophyta</taxon>
        <taxon>Magnoliopsida</taxon>
        <taxon>eudicotyledons</taxon>
        <taxon>Gunneridae</taxon>
        <taxon>Pentapetalae</taxon>
        <taxon>asterids</taxon>
        <taxon>Ericales</taxon>
        <taxon>Theaceae</taxon>
        <taxon>Camellia</taxon>
    </lineage>
</organism>
<sequence>MAKVTNAYDLPARRVIHTVDPKYAVKYRTAAENALSHCYRSCLELLIDNGLQRLLLLYFPQDKLEEEIAVAKLPADVGDENGETVIDERKIRIKPLPDVKKTL</sequence>
<evidence type="ECO:0000313" key="1">
    <source>
        <dbReference type="EMBL" id="KAI7995245.1"/>
    </source>
</evidence>
<dbReference type="Proteomes" id="UP001060215">
    <property type="component" value="Chromosome 12"/>
</dbReference>
<protein>
    <submittedName>
        <fullName evidence="1">Uncharacterized protein</fullName>
    </submittedName>
</protein>
<comment type="caution">
    <text evidence="1">The sequence shown here is derived from an EMBL/GenBank/DDBJ whole genome shotgun (WGS) entry which is preliminary data.</text>
</comment>
<evidence type="ECO:0000313" key="2">
    <source>
        <dbReference type="Proteomes" id="UP001060215"/>
    </source>
</evidence>
<dbReference type="EMBL" id="CM045769">
    <property type="protein sequence ID" value="KAI7995245.1"/>
    <property type="molecule type" value="Genomic_DNA"/>
</dbReference>
<reference evidence="1 2" key="1">
    <citation type="journal article" date="2022" name="Plant J.">
        <title>Chromosome-level genome of Camellia lanceoleosa provides a valuable resource for understanding genome evolution and self-incompatibility.</title>
        <authorList>
            <person name="Gong W."/>
            <person name="Xiao S."/>
            <person name="Wang L."/>
            <person name="Liao Z."/>
            <person name="Chang Y."/>
            <person name="Mo W."/>
            <person name="Hu G."/>
            <person name="Li W."/>
            <person name="Zhao G."/>
            <person name="Zhu H."/>
            <person name="Hu X."/>
            <person name="Ji K."/>
            <person name="Xiang X."/>
            <person name="Song Q."/>
            <person name="Yuan D."/>
            <person name="Jin S."/>
            <person name="Zhang L."/>
        </authorList>
    </citation>
    <scope>NUCLEOTIDE SEQUENCE [LARGE SCALE GENOMIC DNA]</scope>
    <source>
        <strain evidence="1">SQ_2022a</strain>
    </source>
</reference>
<gene>
    <name evidence="1" type="ORF">LOK49_LG11G01062</name>
</gene>